<comment type="caution">
    <text evidence="2">The sequence shown here is derived from an EMBL/GenBank/DDBJ whole genome shotgun (WGS) entry which is preliminary data.</text>
</comment>
<feature type="region of interest" description="Disordered" evidence="1">
    <location>
        <begin position="80"/>
        <end position="101"/>
    </location>
</feature>
<evidence type="ECO:0000313" key="2">
    <source>
        <dbReference type="EMBL" id="KFI72843.1"/>
    </source>
</evidence>
<feature type="compositionally biased region" description="Basic and acidic residues" evidence="1">
    <location>
        <begin position="81"/>
        <end position="90"/>
    </location>
</feature>
<name>A0A087BP93_BIFLN</name>
<organism evidence="2 3">
    <name type="scientific">Bifidobacterium longum subsp. suis</name>
    <dbReference type="NCBI Taxonomy" id="1695"/>
    <lineage>
        <taxon>Bacteria</taxon>
        <taxon>Bacillati</taxon>
        <taxon>Actinomycetota</taxon>
        <taxon>Actinomycetes</taxon>
        <taxon>Bifidobacteriales</taxon>
        <taxon>Bifidobacteriaceae</taxon>
        <taxon>Bifidobacterium</taxon>
    </lineage>
</organism>
<proteinExistence type="predicted"/>
<dbReference type="Proteomes" id="UP000029024">
    <property type="component" value="Unassembled WGS sequence"/>
</dbReference>
<gene>
    <name evidence="2" type="ORF">BLSS_3002</name>
</gene>
<reference evidence="2 3" key="1">
    <citation type="submission" date="2014-03" db="EMBL/GenBank/DDBJ databases">
        <title>Genomics of Bifidobacteria.</title>
        <authorList>
            <person name="Ventura M."/>
            <person name="Milani C."/>
            <person name="Lugli G.A."/>
        </authorList>
    </citation>
    <scope>NUCLEOTIDE SEQUENCE [LARGE SCALE GENOMIC DNA]</scope>
    <source>
        <strain evidence="2 3">LMG 21814</strain>
    </source>
</reference>
<dbReference type="EMBL" id="JGZA01000004">
    <property type="protein sequence ID" value="KFI72843.1"/>
    <property type="molecule type" value="Genomic_DNA"/>
</dbReference>
<dbReference type="PROSITE" id="PS51257">
    <property type="entry name" value="PROKAR_LIPOPROTEIN"/>
    <property type="match status" value="1"/>
</dbReference>
<accession>A0A087BP93</accession>
<feature type="region of interest" description="Disordered" evidence="1">
    <location>
        <begin position="24"/>
        <end position="54"/>
    </location>
</feature>
<evidence type="ECO:0000256" key="1">
    <source>
        <dbReference type="SAM" id="MobiDB-lite"/>
    </source>
</evidence>
<evidence type="ECO:0000313" key="3">
    <source>
        <dbReference type="Proteomes" id="UP000029024"/>
    </source>
</evidence>
<sequence>MIRFRFGGFLLFGFGCLGLEGAGADDDADGQGDGADGRRGRIGPRPAPYGAEGLHGRSRYGTVGRCCRWRRCRRRCRRRPDRGDMDERRSGSYGAQGSRRS</sequence>
<dbReference type="AlphaFoldDB" id="A0A087BP93"/>
<protein>
    <submittedName>
        <fullName evidence="2">Uncharacterized protein</fullName>
    </submittedName>
</protein>